<keyword evidence="1" id="KW-0479">Metal-binding</keyword>
<proteinExistence type="predicted"/>
<dbReference type="GO" id="GO:0004462">
    <property type="term" value="F:lactoylglutathione lyase activity"/>
    <property type="evidence" value="ECO:0007669"/>
    <property type="project" value="InterPro"/>
</dbReference>
<name>A0AA90H6G1_9ACTN</name>
<dbReference type="PANTHER" id="PTHR36113:SF1">
    <property type="entry name" value="GLYOXALASE_BLEOMYCIN RESISTANCE PROTEIN_DIOXYGENASE"/>
    <property type="match status" value="1"/>
</dbReference>
<organism evidence="4">
    <name type="scientific">Streptantibioticus silvisoli</name>
    <dbReference type="NCBI Taxonomy" id="2705255"/>
    <lineage>
        <taxon>Bacteria</taxon>
        <taxon>Bacillati</taxon>
        <taxon>Actinomycetota</taxon>
        <taxon>Actinomycetes</taxon>
        <taxon>Kitasatosporales</taxon>
        <taxon>Streptomycetaceae</taxon>
        <taxon>Streptantibioticus</taxon>
    </lineage>
</organism>
<evidence type="ECO:0000313" key="4">
    <source>
        <dbReference type="EMBL" id="MDI5972801.1"/>
    </source>
</evidence>
<dbReference type="Pfam" id="PF00903">
    <property type="entry name" value="Glyoxalase"/>
    <property type="match status" value="1"/>
</dbReference>
<dbReference type="SUPFAM" id="SSF54593">
    <property type="entry name" value="Glyoxalase/Bleomycin resistance protein/Dihydroxybiphenyl dioxygenase"/>
    <property type="match status" value="1"/>
</dbReference>
<dbReference type="GO" id="GO:0046872">
    <property type="term" value="F:metal ion binding"/>
    <property type="evidence" value="ECO:0007669"/>
    <property type="project" value="UniProtKB-KW"/>
</dbReference>
<evidence type="ECO:0000313" key="5">
    <source>
        <dbReference type="Proteomes" id="UP001156398"/>
    </source>
</evidence>
<dbReference type="CDD" id="cd06587">
    <property type="entry name" value="VOC"/>
    <property type="match status" value="1"/>
</dbReference>
<dbReference type="Proteomes" id="UP001156398">
    <property type="component" value="Unassembled WGS sequence"/>
</dbReference>
<dbReference type="PROSITE" id="PS51819">
    <property type="entry name" value="VOC"/>
    <property type="match status" value="1"/>
</dbReference>
<feature type="domain" description="VOC" evidence="2">
    <location>
        <begin position="2"/>
        <end position="127"/>
    </location>
</feature>
<sequence length="145" mass="15123">MFTGHIGLNVTDLDRSRDFYQRVFGLTAHGEGEDGDRRWTFLADGSGAVAVTLWQQSAGSFATGTPGLHHLAFSVDSLAEVRAAQETLRALGVELVHGGVVGHADGLESGGIFFTDPDGIRLEISTADAEGAAAPSSTAPTCGFF</sequence>
<comment type="caution">
    <text evidence="4">The sequence shown here is derived from an EMBL/GenBank/DDBJ whole genome shotgun (WGS) entry which is preliminary data.</text>
</comment>
<dbReference type="InterPro" id="IPR018146">
    <property type="entry name" value="Glyoxalase_1_CS"/>
</dbReference>
<dbReference type="InterPro" id="IPR051332">
    <property type="entry name" value="Fosfomycin_Res_Enzymes"/>
</dbReference>
<evidence type="ECO:0000313" key="3">
    <source>
        <dbReference type="EMBL" id="MDI5963816.1"/>
    </source>
</evidence>
<dbReference type="PROSITE" id="PS00934">
    <property type="entry name" value="GLYOXALASE_I_1"/>
    <property type="match status" value="1"/>
</dbReference>
<gene>
    <name evidence="3" type="ORF">POF43_014000</name>
    <name evidence="4" type="ORF">POF50_026245</name>
</gene>
<dbReference type="Gene3D" id="3.10.180.10">
    <property type="entry name" value="2,3-Dihydroxybiphenyl 1,2-Dioxygenase, domain 1"/>
    <property type="match status" value="1"/>
</dbReference>
<accession>A0AA90H6G1</accession>
<evidence type="ECO:0000259" key="2">
    <source>
        <dbReference type="PROSITE" id="PS51819"/>
    </source>
</evidence>
<protein>
    <submittedName>
        <fullName evidence="4">VOC family protein</fullName>
    </submittedName>
</protein>
<dbReference type="RefSeq" id="WP_271317930.1">
    <property type="nucleotide sequence ID" value="NZ_JAAGKO020000017.1"/>
</dbReference>
<dbReference type="AlphaFoldDB" id="A0AA90H6G1"/>
<keyword evidence="5" id="KW-1185">Reference proteome</keyword>
<evidence type="ECO:0000256" key="1">
    <source>
        <dbReference type="ARBA" id="ARBA00022723"/>
    </source>
</evidence>
<dbReference type="InterPro" id="IPR029068">
    <property type="entry name" value="Glyas_Bleomycin-R_OHBP_Dase"/>
</dbReference>
<dbReference type="EMBL" id="JAAGKO020000017">
    <property type="protein sequence ID" value="MDI5963816.1"/>
    <property type="molecule type" value="Genomic_DNA"/>
</dbReference>
<dbReference type="InterPro" id="IPR004360">
    <property type="entry name" value="Glyas_Fos-R_dOase_dom"/>
</dbReference>
<dbReference type="PANTHER" id="PTHR36113">
    <property type="entry name" value="LYASE, PUTATIVE-RELATED-RELATED"/>
    <property type="match status" value="1"/>
</dbReference>
<reference evidence="4 5" key="1">
    <citation type="submission" date="2023-05" db="EMBL/GenBank/DDBJ databases">
        <title>Streptantibioticus silvisoli sp. nov., acidotolerant actinomycetes 1 from pine litter.</title>
        <authorList>
            <person name="Swiecimska M."/>
            <person name="Golinska P."/>
            <person name="Sangal V."/>
            <person name="Wachnowicz B."/>
            <person name="Goodfellow M."/>
        </authorList>
    </citation>
    <scope>NUCLEOTIDE SEQUENCE</scope>
    <source>
        <strain evidence="4">SL13</strain>
        <strain evidence="3 5">SL54</strain>
    </source>
</reference>
<dbReference type="EMBL" id="JABXJJ020000037">
    <property type="protein sequence ID" value="MDI5972801.1"/>
    <property type="molecule type" value="Genomic_DNA"/>
</dbReference>
<dbReference type="InterPro" id="IPR037523">
    <property type="entry name" value="VOC_core"/>
</dbReference>